<reference evidence="1 2" key="1">
    <citation type="submission" date="2023-12" db="EMBL/GenBank/DDBJ databases">
        <title>Sinomonas terricola sp. nov, isolated from litchi orchard soil in Guangdong, PR China.</title>
        <authorList>
            <person name="Jiaxin W."/>
            <person name="Yang Z."/>
            <person name="Honghui Z."/>
        </authorList>
    </citation>
    <scope>NUCLEOTIDE SEQUENCE [LARGE SCALE GENOMIC DNA]</scope>
    <source>
        <strain evidence="1 2">JGH33</strain>
    </source>
</reference>
<dbReference type="RefSeq" id="WP_323280420.1">
    <property type="nucleotide sequence ID" value="NZ_JAYGGQ010000015.1"/>
</dbReference>
<gene>
    <name evidence="1" type="ORF">SPF06_17510</name>
</gene>
<dbReference type="EMBL" id="JAYGGQ010000015">
    <property type="protein sequence ID" value="MEA5456527.1"/>
    <property type="molecule type" value="Genomic_DNA"/>
</dbReference>
<protein>
    <recommendedName>
        <fullName evidence="3">KfrA N-terminal DNA-binding domain-containing protein</fullName>
    </recommendedName>
</protein>
<organism evidence="1 2">
    <name type="scientific">Sinomonas terricola</name>
    <dbReference type="NCBI Taxonomy" id="3110330"/>
    <lineage>
        <taxon>Bacteria</taxon>
        <taxon>Bacillati</taxon>
        <taxon>Actinomycetota</taxon>
        <taxon>Actinomycetes</taxon>
        <taxon>Micrococcales</taxon>
        <taxon>Micrococcaceae</taxon>
        <taxon>Sinomonas</taxon>
    </lineage>
</organism>
<evidence type="ECO:0008006" key="3">
    <source>
        <dbReference type="Google" id="ProtNLM"/>
    </source>
</evidence>
<accession>A0ABU5TA07</accession>
<dbReference type="Proteomes" id="UP001304769">
    <property type="component" value="Unassembled WGS sequence"/>
</dbReference>
<comment type="caution">
    <text evidence="1">The sequence shown here is derived from an EMBL/GenBank/DDBJ whole genome shotgun (WGS) entry which is preliminary data.</text>
</comment>
<evidence type="ECO:0000313" key="2">
    <source>
        <dbReference type="Proteomes" id="UP001304769"/>
    </source>
</evidence>
<name>A0ABU5TA07_9MICC</name>
<keyword evidence="2" id="KW-1185">Reference proteome</keyword>
<sequence>MTDPDPETIRKALRKAADDLLEGRAAGPLTGVRLAELAGVKRHRLTHDNPDINTAFQQRAREINLSKPEVDRLRSQLAHERERGGRLALERDTLARQLRNYAVALLAVTEERDRLLDRLRASSKVTPLRRTDELSE</sequence>
<evidence type="ECO:0000313" key="1">
    <source>
        <dbReference type="EMBL" id="MEA5456527.1"/>
    </source>
</evidence>
<proteinExistence type="predicted"/>